<keyword evidence="1" id="KW-0472">Membrane</keyword>
<evidence type="ECO:0000313" key="2">
    <source>
        <dbReference type="EMBL" id="MBP2332285.1"/>
    </source>
</evidence>
<reference evidence="2 3" key="1">
    <citation type="submission" date="2021-03" db="EMBL/GenBank/DDBJ databases">
        <title>Sequencing the genomes of 1000 actinobacteria strains.</title>
        <authorList>
            <person name="Klenk H.-P."/>
        </authorList>
    </citation>
    <scope>NUCLEOTIDE SEQUENCE [LARGE SCALE GENOMIC DNA]</scope>
    <source>
        <strain evidence="2 3">DSM 44506</strain>
    </source>
</reference>
<feature type="transmembrane region" description="Helical" evidence="1">
    <location>
        <begin position="328"/>
        <end position="351"/>
    </location>
</feature>
<feature type="transmembrane region" description="Helical" evidence="1">
    <location>
        <begin position="291"/>
        <end position="308"/>
    </location>
</feature>
<feature type="transmembrane region" description="Helical" evidence="1">
    <location>
        <begin position="372"/>
        <end position="397"/>
    </location>
</feature>
<feature type="transmembrane region" description="Helical" evidence="1">
    <location>
        <begin position="158"/>
        <end position="186"/>
    </location>
</feature>
<accession>A0ABS4U7W2</accession>
<evidence type="ECO:0000313" key="3">
    <source>
        <dbReference type="Proteomes" id="UP001519305"/>
    </source>
</evidence>
<feature type="transmembrane region" description="Helical" evidence="1">
    <location>
        <begin position="207"/>
        <end position="227"/>
    </location>
</feature>
<organism evidence="2 3">
    <name type="scientific">Corynebacterium freneyi</name>
    <dbReference type="NCBI Taxonomy" id="134034"/>
    <lineage>
        <taxon>Bacteria</taxon>
        <taxon>Bacillati</taxon>
        <taxon>Actinomycetota</taxon>
        <taxon>Actinomycetes</taxon>
        <taxon>Mycobacteriales</taxon>
        <taxon>Corynebacteriaceae</taxon>
        <taxon>Corynebacterium</taxon>
    </lineage>
</organism>
<dbReference type="EMBL" id="JAGINY010000001">
    <property type="protein sequence ID" value="MBP2332285.1"/>
    <property type="molecule type" value="Genomic_DNA"/>
</dbReference>
<name>A0ABS4U7W2_9CORY</name>
<feature type="transmembrane region" description="Helical" evidence="1">
    <location>
        <begin position="63"/>
        <end position="83"/>
    </location>
</feature>
<evidence type="ECO:0008006" key="4">
    <source>
        <dbReference type="Google" id="ProtNLM"/>
    </source>
</evidence>
<gene>
    <name evidence="2" type="ORF">JOF33_000984</name>
</gene>
<sequence length="458" mass="48874">MADVRGGRSISVKIMLSYLRASLGSNVVAVVAIGFSMGVLAAVINVRSALLGTDVGDAITVNLALNVAISWTIASIFCVPQIVGRAFTKFDYFISCLQVVGWSARRYSLMLIGQLLMIVTFSIVLSYPIAAVFQRLVMMIHRRDSDDLLYPARFFEPIALSSILVAALIGSFSVIIVGVMVFLGYARRQKVQGSGVKPVRVTLIGTGCLRWGDSVAVLPIVLLIMAARAGAQAGLFVILGMVFALFWLCSRSILYIVRGFEKMTARWAGSYPAVAVLGAFSAELHAATKSIALPLAYVFGIPAIVLSVSHTEAYALNQTGGGIQNWDFLVMLGLPLFFVGTLSLTSFLMAADQVSITSDRLRKIGFPEARICLVRFAGVPLLFVGIGLVLAAIFAVFSSMVHVAILGSSANYAIEGLSLSVSLTLAAAIFCSFIVCGAGYLAWGAFRAKAVSRSLVQH</sequence>
<dbReference type="Proteomes" id="UP001519305">
    <property type="component" value="Unassembled WGS sequence"/>
</dbReference>
<comment type="caution">
    <text evidence="2">The sequence shown here is derived from an EMBL/GenBank/DDBJ whole genome shotgun (WGS) entry which is preliminary data.</text>
</comment>
<feature type="transmembrane region" description="Helical" evidence="1">
    <location>
        <begin position="417"/>
        <end position="443"/>
    </location>
</feature>
<keyword evidence="1" id="KW-1133">Transmembrane helix</keyword>
<proteinExistence type="predicted"/>
<dbReference type="RefSeq" id="WP_141743067.1">
    <property type="nucleotide sequence ID" value="NZ_CP047357.1"/>
</dbReference>
<protein>
    <recommendedName>
        <fullName evidence="4">FtsX-like permease family protein</fullName>
    </recommendedName>
</protein>
<feature type="transmembrane region" description="Helical" evidence="1">
    <location>
        <begin position="21"/>
        <end position="43"/>
    </location>
</feature>
<feature type="transmembrane region" description="Helical" evidence="1">
    <location>
        <begin position="233"/>
        <end position="257"/>
    </location>
</feature>
<keyword evidence="1" id="KW-0812">Transmembrane</keyword>
<evidence type="ECO:0000256" key="1">
    <source>
        <dbReference type="SAM" id="Phobius"/>
    </source>
</evidence>
<feature type="transmembrane region" description="Helical" evidence="1">
    <location>
        <begin position="115"/>
        <end position="138"/>
    </location>
</feature>
<keyword evidence="3" id="KW-1185">Reference proteome</keyword>